<dbReference type="AlphaFoldDB" id="A0AAP0G740"/>
<evidence type="ECO:0000313" key="2">
    <source>
        <dbReference type="Proteomes" id="UP001418222"/>
    </source>
</evidence>
<organism evidence="1 2">
    <name type="scientific">Platanthera zijinensis</name>
    <dbReference type="NCBI Taxonomy" id="2320716"/>
    <lineage>
        <taxon>Eukaryota</taxon>
        <taxon>Viridiplantae</taxon>
        <taxon>Streptophyta</taxon>
        <taxon>Embryophyta</taxon>
        <taxon>Tracheophyta</taxon>
        <taxon>Spermatophyta</taxon>
        <taxon>Magnoliopsida</taxon>
        <taxon>Liliopsida</taxon>
        <taxon>Asparagales</taxon>
        <taxon>Orchidaceae</taxon>
        <taxon>Orchidoideae</taxon>
        <taxon>Orchideae</taxon>
        <taxon>Orchidinae</taxon>
        <taxon>Platanthera</taxon>
    </lineage>
</organism>
<keyword evidence="2" id="KW-1185">Reference proteome</keyword>
<name>A0AAP0G740_9ASPA</name>
<accession>A0AAP0G740</accession>
<reference evidence="1 2" key="1">
    <citation type="journal article" date="2022" name="Nat. Plants">
        <title>Genomes of leafy and leafless Platanthera orchids illuminate the evolution of mycoheterotrophy.</title>
        <authorList>
            <person name="Li M.H."/>
            <person name="Liu K.W."/>
            <person name="Li Z."/>
            <person name="Lu H.C."/>
            <person name="Ye Q.L."/>
            <person name="Zhang D."/>
            <person name="Wang J.Y."/>
            <person name="Li Y.F."/>
            <person name="Zhong Z.M."/>
            <person name="Liu X."/>
            <person name="Yu X."/>
            <person name="Liu D.K."/>
            <person name="Tu X.D."/>
            <person name="Liu B."/>
            <person name="Hao Y."/>
            <person name="Liao X.Y."/>
            <person name="Jiang Y.T."/>
            <person name="Sun W.H."/>
            <person name="Chen J."/>
            <person name="Chen Y.Q."/>
            <person name="Ai Y."/>
            <person name="Zhai J.W."/>
            <person name="Wu S.S."/>
            <person name="Zhou Z."/>
            <person name="Hsiao Y.Y."/>
            <person name="Wu W.L."/>
            <person name="Chen Y.Y."/>
            <person name="Lin Y.F."/>
            <person name="Hsu J.L."/>
            <person name="Li C.Y."/>
            <person name="Wang Z.W."/>
            <person name="Zhao X."/>
            <person name="Zhong W.Y."/>
            <person name="Ma X.K."/>
            <person name="Ma L."/>
            <person name="Huang J."/>
            <person name="Chen G.Z."/>
            <person name="Huang M.Z."/>
            <person name="Huang L."/>
            <person name="Peng D.H."/>
            <person name="Luo Y.B."/>
            <person name="Zou S.Q."/>
            <person name="Chen S.P."/>
            <person name="Lan S."/>
            <person name="Tsai W.C."/>
            <person name="Van de Peer Y."/>
            <person name="Liu Z.J."/>
        </authorList>
    </citation>
    <scope>NUCLEOTIDE SEQUENCE [LARGE SCALE GENOMIC DNA]</scope>
    <source>
        <strain evidence="1">Lor287</strain>
    </source>
</reference>
<dbReference type="EMBL" id="JBBWWQ010000008">
    <property type="protein sequence ID" value="KAK8941428.1"/>
    <property type="molecule type" value="Genomic_DNA"/>
</dbReference>
<gene>
    <name evidence="1" type="ORF">KSP39_PZI010320</name>
</gene>
<protein>
    <submittedName>
        <fullName evidence="1">Uncharacterized protein</fullName>
    </submittedName>
</protein>
<sequence>MGFTQHITNSARTSEWASHSTSPIRLVRPNGLHTACLNPYSHFRILDANNSGDVHVNPLESSLPPPIGGEGLPCKCKNKGFTCPRRNFVTLDACLVAVLVAAAVADLHSRLSPCSRWR</sequence>
<dbReference type="Proteomes" id="UP001418222">
    <property type="component" value="Unassembled WGS sequence"/>
</dbReference>
<proteinExistence type="predicted"/>
<evidence type="ECO:0000313" key="1">
    <source>
        <dbReference type="EMBL" id="KAK8941428.1"/>
    </source>
</evidence>
<comment type="caution">
    <text evidence="1">The sequence shown here is derived from an EMBL/GenBank/DDBJ whole genome shotgun (WGS) entry which is preliminary data.</text>
</comment>